<protein>
    <submittedName>
        <fullName evidence="2">FctA domain-containing protein</fullName>
    </submittedName>
</protein>
<proteinExistence type="predicted"/>
<feature type="non-terminal residue" evidence="2">
    <location>
        <position position="67"/>
    </location>
</feature>
<organism evidence="2 3">
    <name type="scientific">Enterococcus pseudoavium</name>
    <dbReference type="NCBI Taxonomy" id="44007"/>
    <lineage>
        <taxon>Bacteria</taxon>
        <taxon>Bacillati</taxon>
        <taxon>Bacillota</taxon>
        <taxon>Bacilli</taxon>
        <taxon>Lactobacillales</taxon>
        <taxon>Enterococcaceae</taxon>
        <taxon>Enterococcus</taxon>
    </lineage>
</organism>
<dbReference type="AlphaFoldDB" id="A0AAE4I5G9"/>
<dbReference type="RefSeq" id="WP_311797670.1">
    <property type="nucleotide sequence ID" value="NZ_JARQAI010000079.1"/>
</dbReference>
<dbReference type="InterPro" id="IPR038174">
    <property type="entry name" value="Strep_pil_link_sf"/>
</dbReference>
<dbReference type="Gene3D" id="2.60.40.3050">
    <property type="match status" value="1"/>
</dbReference>
<accession>A0AAE4I5G9</accession>
<dbReference type="InterPro" id="IPR022464">
    <property type="entry name" value="Strep_pil_isopept_link"/>
</dbReference>
<feature type="non-terminal residue" evidence="2">
    <location>
        <position position="1"/>
    </location>
</feature>
<evidence type="ECO:0000313" key="2">
    <source>
        <dbReference type="EMBL" id="MDT2738314.1"/>
    </source>
</evidence>
<evidence type="ECO:0000259" key="1">
    <source>
        <dbReference type="Pfam" id="PF12892"/>
    </source>
</evidence>
<dbReference type="Pfam" id="PF12892">
    <property type="entry name" value="FctA"/>
    <property type="match status" value="1"/>
</dbReference>
<feature type="domain" description="Streptococcal pilin isopeptide linkage" evidence="1">
    <location>
        <begin position="1"/>
        <end position="59"/>
    </location>
</feature>
<dbReference type="EMBL" id="JARQAI010000079">
    <property type="protein sequence ID" value="MDT2738314.1"/>
    <property type="molecule type" value="Genomic_DNA"/>
</dbReference>
<name>A0AAE4I5G9_9ENTE</name>
<reference evidence="2" key="1">
    <citation type="submission" date="2023-03" db="EMBL/GenBank/DDBJ databases">
        <authorList>
            <person name="Shen W."/>
            <person name="Cai J."/>
        </authorList>
    </citation>
    <scope>NUCLEOTIDE SEQUENCE</scope>
    <source>
        <strain evidence="2">P69-2</strain>
    </source>
</reference>
<evidence type="ECO:0000313" key="3">
    <source>
        <dbReference type="Proteomes" id="UP001180842"/>
    </source>
</evidence>
<gene>
    <name evidence="2" type="ORF">P7H00_14530</name>
</gene>
<comment type="caution">
    <text evidence="2">The sequence shown here is derived from an EMBL/GenBank/DDBJ whole genome shotgun (WGS) entry which is preliminary data.</text>
</comment>
<sequence>YEYTLTEVIPAEKATGITYDETSYKVTVTVTEKADKLEASVVYENVKAGEVPVFTNEYKVGTTNVTL</sequence>
<dbReference type="Proteomes" id="UP001180842">
    <property type="component" value="Unassembled WGS sequence"/>
</dbReference>
<dbReference type="NCBIfam" id="TIGR03786">
    <property type="entry name" value="strep_pil_rpt"/>
    <property type="match status" value="1"/>
</dbReference>